<name>A0A255DDA6_9MYCO</name>
<organism evidence="2 3">
    <name type="scientific">Mycolicibacterium sphagni</name>
    <dbReference type="NCBI Taxonomy" id="1786"/>
    <lineage>
        <taxon>Bacteria</taxon>
        <taxon>Bacillati</taxon>
        <taxon>Actinomycetota</taxon>
        <taxon>Actinomycetes</taxon>
        <taxon>Mycobacteriales</taxon>
        <taxon>Mycobacteriaceae</taxon>
        <taxon>Mycolicibacterium</taxon>
    </lineage>
</organism>
<evidence type="ECO:0000313" key="3">
    <source>
        <dbReference type="Proteomes" id="UP000216063"/>
    </source>
</evidence>
<evidence type="ECO:0000259" key="1">
    <source>
        <dbReference type="Pfam" id="PF10005"/>
    </source>
</evidence>
<dbReference type="PIRSF" id="PIRSF012641">
    <property type="entry name" value="UCP012641"/>
    <property type="match status" value="1"/>
</dbReference>
<dbReference type="RefSeq" id="WP_094482551.1">
    <property type="nucleotide sequence ID" value="NZ_NOZR01000017.1"/>
</dbReference>
<dbReference type="Pfam" id="PF10005">
    <property type="entry name" value="Zn_ribbon_DZR_6"/>
    <property type="match status" value="1"/>
</dbReference>
<dbReference type="AlphaFoldDB" id="A0A255DDA6"/>
<proteinExistence type="predicted"/>
<keyword evidence="3" id="KW-1185">Reference proteome</keyword>
<dbReference type="Pfam" id="PF15887">
    <property type="entry name" value="Peptidase_Mx"/>
    <property type="match status" value="1"/>
</dbReference>
<gene>
    <name evidence="2" type="ORF">CG716_19345</name>
</gene>
<comment type="caution">
    <text evidence="2">The sequence shown here is derived from an EMBL/GenBank/DDBJ whole genome shotgun (WGS) entry which is preliminary data.</text>
</comment>
<evidence type="ECO:0000313" key="2">
    <source>
        <dbReference type="EMBL" id="OYN77356.1"/>
    </source>
</evidence>
<dbReference type="OrthoDB" id="256753at2"/>
<sequence>MRAFVCPVCHNFVPFERAECLSCGTALGLHLPSRSMVALADRAAVLDGVRWTRCTQSGPLACNWLASEATDVAARGRCLAHSLIRREPAPDDTIAREKMLPATLALRRLVYQLAELGLPVDPYWRRVGGLAFDLLSSFSTGERITIGHANGVITIDLVESLDAYRESLRVRLGEPYRTVLGHFRHEAGHYYQNILVETGDGARRHLARCRELFGDERASYADALARHYERGAPAGWQASFISEYATMHPWEDFAECFAHYLHITDTIDTSREAGMVLHADRVRFAAPRDVVPLESYTEAPIDQLLDDWKWISLFFNRVNTAMGKGPLYPFQISQPVADKLGFVHTVVRATA</sequence>
<accession>A0A255DDA6</accession>
<dbReference type="Proteomes" id="UP000216063">
    <property type="component" value="Unassembled WGS sequence"/>
</dbReference>
<reference evidence="2 3" key="1">
    <citation type="submission" date="2017-07" db="EMBL/GenBank/DDBJ databases">
        <title>The new phylogeny of genus Mycobacterium.</title>
        <authorList>
            <person name="Tortoli E."/>
            <person name="Trovato A."/>
            <person name="Cirillo D.M."/>
        </authorList>
    </citation>
    <scope>NUCLEOTIDE SEQUENCE [LARGE SCALE GENOMIC DNA]</scope>
    <source>
        <strain evidence="2 3">ATCC 33027</strain>
    </source>
</reference>
<protein>
    <recommendedName>
        <fullName evidence="1">Zinc-ribbon domain-containing protein</fullName>
    </recommendedName>
</protein>
<dbReference type="InterPro" id="IPR011201">
    <property type="entry name" value="Zinc-ribbon_6_bact"/>
</dbReference>
<dbReference type="EMBL" id="NOZR01000017">
    <property type="protein sequence ID" value="OYN77356.1"/>
    <property type="molecule type" value="Genomic_DNA"/>
</dbReference>
<feature type="domain" description="Zinc-ribbon" evidence="1">
    <location>
        <begin position="4"/>
        <end position="73"/>
    </location>
</feature>
<dbReference type="InterPro" id="IPR031321">
    <property type="entry name" value="UCP012641"/>
</dbReference>